<feature type="compositionally biased region" description="Low complexity" evidence="2">
    <location>
        <begin position="419"/>
        <end position="444"/>
    </location>
</feature>
<dbReference type="AlphaFoldDB" id="A0A1Z5TCG4"/>
<feature type="compositionally biased region" description="Acidic residues" evidence="2">
    <location>
        <begin position="252"/>
        <end position="266"/>
    </location>
</feature>
<dbReference type="Pfam" id="PF05176">
    <property type="entry name" value="ATP-synt_10"/>
    <property type="match status" value="1"/>
</dbReference>
<evidence type="ECO:0000256" key="2">
    <source>
        <dbReference type="SAM" id="MobiDB-lite"/>
    </source>
</evidence>
<dbReference type="PROSITE" id="PS50118">
    <property type="entry name" value="HMG_BOX_2"/>
    <property type="match status" value="1"/>
</dbReference>
<feature type="region of interest" description="Disordered" evidence="2">
    <location>
        <begin position="229"/>
        <end position="289"/>
    </location>
</feature>
<dbReference type="Proteomes" id="UP000194280">
    <property type="component" value="Unassembled WGS sequence"/>
</dbReference>
<dbReference type="PANTHER" id="PTHR28106:SF1">
    <property type="entry name" value="MITOCHONDRIAL ATPASE COMPLEX SUBUNIT ATP10"/>
    <property type="match status" value="1"/>
</dbReference>
<dbReference type="InterPro" id="IPR009071">
    <property type="entry name" value="HMG_box_dom"/>
</dbReference>
<dbReference type="InParanoid" id="A0A1Z5TCG4"/>
<comment type="caution">
    <text evidence="4">The sequence shown here is derived from an EMBL/GenBank/DDBJ whole genome shotgun (WGS) entry which is preliminary data.</text>
</comment>
<evidence type="ECO:0000313" key="5">
    <source>
        <dbReference type="Proteomes" id="UP000194280"/>
    </source>
</evidence>
<dbReference type="GO" id="GO:0033615">
    <property type="term" value="P:mitochondrial proton-transporting ATP synthase complex assembly"/>
    <property type="evidence" value="ECO:0007669"/>
    <property type="project" value="TreeGrafter"/>
</dbReference>
<dbReference type="SUPFAM" id="SSF47095">
    <property type="entry name" value="HMG-box"/>
    <property type="match status" value="1"/>
</dbReference>
<dbReference type="CDD" id="cd01389">
    <property type="entry name" value="HMG-box_ROX1-like"/>
    <property type="match status" value="1"/>
</dbReference>
<evidence type="ECO:0000313" key="4">
    <source>
        <dbReference type="EMBL" id="OTA33703.1"/>
    </source>
</evidence>
<proteinExistence type="predicted"/>
<feature type="region of interest" description="Disordered" evidence="2">
    <location>
        <begin position="53"/>
        <end position="133"/>
    </location>
</feature>
<dbReference type="GO" id="GO:0005634">
    <property type="term" value="C:nucleus"/>
    <property type="evidence" value="ECO:0007669"/>
    <property type="project" value="UniProtKB-UniRule"/>
</dbReference>
<keyword evidence="1" id="KW-0238">DNA-binding</keyword>
<dbReference type="STRING" id="1157616.A0A1Z5TCG4"/>
<dbReference type="GO" id="GO:0005743">
    <property type="term" value="C:mitochondrial inner membrane"/>
    <property type="evidence" value="ECO:0007669"/>
    <property type="project" value="TreeGrafter"/>
</dbReference>
<feature type="region of interest" description="Disordered" evidence="2">
    <location>
        <begin position="515"/>
        <end position="571"/>
    </location>
</feature>
<feature type="DNA-binding region" description="HMG box" evidence="1">
    <location>
        <begin position="168"/>
        <end position="236"/>
    </location>
</feature>
<feature type="region of interest" description="Disordered" evidence="2">
    <location>
        <begin position="407"/>
        <end position="444"/>
    </location>
</feature>
<accession>A0A1Z5TCG4</accession>
<dbReference type="Gene3D" id="1.10.30.10">
    <property type="entry name" value="High mobility group box domain"/>
    <property type="match status" value="1"/>
</dbReference>
<gene>
    <name evidence="4" type="ORF">BTJ68_04749</name>
</gene>
<feature type="domain" description="HMG box" evidence="3">
    <location>
        <begin position="168"/>
        <end position="236"/>
    </location>
</feature>
<name>A0A1Z5TCG4_HORWE</name>
<evidence type="ECO:0000259" key="3">
    <source>
        <dbReference type="PROSITE" id="PS50118"/>
    </source>
</evidence>
<dbReference type="VEuPathDB" id="FungiDB:BTJ68_04749"/>
<reference evidence="4 5" key="1">
    <citation type="submission" date="2017-01" db="EMBL/GenBank/DDBJ databases">
        <title>The recent genome duplication of the halophilic yeast Hortaea werneckii: insights from long-read sequencing.</title>
        <authorList>
            <person name="Sinha S."/>
            <person name="Flibotte S."/>
            <person name="Neira M."/>
            <person name="Lenassi M."/>
            <person name="Gostincar C."/>
            <person name="Stajich J.E."/>
            <person name="Nislow C.E."/>
        </authorList>
    </citation>
    <scope>NUCLEOTIDE SEQUENCE [LARGE SCALE GENOMIC DNA]</scope>
    <source>
        <strain evidence="4 5">EXF-2000</strain>
    </source>
</reference>
<sequence length="841" mass="95281">MTVRMNSAQLVRHQGPSHEEHFGLDAVAQHNAAVASTEQFPQYHEDSKGLGIYHDAFAPYPDEPSYDHNPPTPRSNTASEGIRTRSGRSTRGRTDSPFSTSNRVSKSPATRTRKDKKSKLDKSKTPKLTAPLSVLTKDMSVPLKDMDEWVNRPASLRRAEVEKRNGYVTRPMNSFMLYRSAYAERTKAWCVQNNHQVVSSVSGESWPMEPQEVRDQFNEWAKIERANHAAAHPEYKFSPSKSTKKRGRGEFSDDEEDPSDLDGDPDGEYHVGGRNVRQRRHGPQQQQEQMPMNTTYGFESHPYYGHQVSGYKASQYQYVNPGRPLPSNIAYDTNGVPYNPQTGSYIQQQTYQHPQYPYVQDVRGVRIPTPNSMVGNMAAPPPQQQQGVGGFGLPGGQAMMGEDIFSSSRTSTPAINGYGTHYGQQQQQQQMYSHTPQPQQYTPQQSYQQLPAYQHPPPPPPVSQAYAEHQAYLQAASQPQTAIDPSLEAELAGQSENHFESAIGDLTAAGDLGGLDYYQDATEPNVFRPTPSGPDLRKKRDDDEDFTPYPLSRPIGMPNPPQPGENIGLDTRGWREKRDDFHNYEKHLERRARMTKQIAKPYFRDWSNMRFHKGKVFVANERLFRGEHALFFPNFYGRTLEKRAERLQSGDGYGGLGRDTCEAMAGKVSVVSLGGNEWADRQVATWTKENPELEGVLRENGDVAQRVWISYEENWAKWHILNLFGAGNLRKGLSLGEQRRFFLVRRGLSEIMKEAIGLLNDKGGYVYLVDQECRIRWAGSAEAEDREKEWMVKGLKRLCQEARVPKEKRVDFFEREEKLEAAVDDVMEGHVGEARNEGTRS</sequence>
<keyword evidence="5" id="KW-1185">Reference proteome</keyword>
<feature type="compositionally biased region" description="Polar residues" evidence="2">
    <location>
        <begin position="96"/>
        <end position="109"/>
    </location>
</feature>
<dbReference type="PANTHER" id="PTHR28106">
    <property type="entry name" value="MITOCHONDRIAL ATPASE COMPLEX SUBUNIT ATP10"/>
    <property type="match status" value="1"/>
</dbReference>
<dbReference type="GO" id="GO:0003677">
    <property type="term" value="F:DNA binding"/>
    <property type="evidence" value="ECO:0007669"/>
    <property type="project" value="UniProtKB-UniRule"/>
</dbReference>
<protein>
    <recommendedName>
        <fullName evidence="3">HMG box domain-containing protein</fullName>
    </recommendedName>
</protein>
<keyword evidence="1" id="KW-0539">Nucleus</keyword>
<dbReference type="Pfam" id="PF00505">
    <property type="entry name" value="HMG_box"/>
    <property type="match status" value="1"/>
</dbReference>
<organism evidence="4 5">
    <name type="scientific">Hortaea werneckii EXF-2000</name>
    <dbReference type="NCBI Taxonomy" id="1157616"/>
    <lineage>
        <taxon>Eukaryota</taxon>
        <taxon>Fungi</taxon>
        <taxon>Dikarya</taxon>
        <taxon>Ascomycota</taxon>
        <taxon>Pezizomycotina</taxon>
        <taxon>Dothideomycetes</taxon>
        <taxon>Dothideomycetidae</taxon>
        <taxon>Mycosphaerellales</taxon>
        <taxon>Teratosphaeriaceae</taxon>
        <taxon>Hortaea</taxon>
    </lineage>
</organism>
<dbReference type="EMBL" id="MUNK01000071">
    <property type="protein sequence ID" value="OTA33703.1"/>
    <property type="molecule type" value="Genomic_DNA"/>
</dbReference>
<evidence type="ECO:0000256" key="1">
    <source>
        <dbReference type="PROSITE-ProRule" id="PRU00267"/>
    </source>
</evidence>
<dbReference type="InterPro" id="IPR036910">
    <property type="entry name" value="HMG_box_dom_sf"/>
</dbReference>
<dbReference type="InterPro" id="IPR007849">
    <property type="entry name" value="ATP10"/>
</dbReference>